<evidence type="ECO:0000313" key="2">
    <source>
        <dbReference type="EMBL" id="PHK95552.1"/>
    </source>
</evidence>
<proteinExistence type="predicted"/>
<keyword evidence="1" id="KW-0472">Membrane</keyword>
<dbReference type="EMBL" id="PDNU01000008">
    <property type="protein sequence ID" value="PHK95552.1"/>
    <property type="molecule type" value="Genomic_DNA"/>
</dbReference>
<protein>
    <submittedName>
        <fullName evidence="2">Uncharacterized protein</fullName>
    </submittedName>
</protein>
<comment type="caution">
    <text evidence="2">The sequence shown here is derived from an EMBL/GenBank/DDBJ whole genome shotgun (WGS) entry which is preliminary data.</text>
</comment>
<feature type="transmembrane region" description="Helical" evidence="1">
    <location>
        <begin position="52"/>
        <end position="72"/>
    </location>
</feature>
<keyword evidence="1" id="KW-1133">Transmembrane helix</keyword>
<dbReference type="Proteomes" id="UP000223527">
    <property type="component" value="Unassembled WGS sequence"/>
</dbReference>
<keyword evidence="1" id="KW-0812">Transmembrane</keyword>
<evidence type="ECO:0000313" key="3">
    <source>
        <dbReference type="Proteomes" id="UP000223527"/>
    </source>
</evidence>
<name>A0A2C6Y414_9PROT</name>
<dbReference type="OrthoDB" id="7275333at2"/>
<gene>
    <name evidence="2" type="ORF">CR162_06745</name>
</gene>
<feature type="transmembrane region" description="Helical" evidence="1">
    <location>
        <begin position="78"/>
        <end position="103"/>
    </location>
</feature>
<dbReference type="AlphaFoldDB" id="A0A2C6Y414"/>
<keyword evidence="3" id="KW-1185">Reference proteome</keyword>
<sequence length="142" mass="15171">MPRLHALRTEMLARRYLASRGDTPMVEDPLHIALPRLRAEVVAATRLARLDLTIALGLLIAAMTLVVTAWLAPMHGGLLVTLLHLHLAPLVGLGVAVWAAIVLERSGPRLVVARRIARALQAGALFEALELAVCGLPGPHTA</sequence>
<evidence type="ECO:0000256" key="1">
    <source>
        <dbReference type="SAM" id="Phobius"/>
    </source>
</evidence>
<dbReference type="RefSeq" id="WP_099094783.1">
    <property type="nucleotide sequence ID" value="NZ_PDNU01000008.1"/>
</dbReference>
<organism evidence="2 3">
    <name type="scientific">Teichococcus rhizosphaerae</name>
    <dbReference type="NCBI Taxonomy" id="1335062"/>
    <lineage>
        <taxon>Bacteria</taxon>
        <taxon>Pseudomonadati</taxon>
        <taxon>Pseudomonadota</taxon>
        <taxon>Alphaproteobacteria</taxon>
        <taxon>Acetobacterales</taxon>
        <taxon>Roseomonadaceae</taxon>
        <taxon>Roseomonas</taxon>
    </lineage>
</organism>
<accession>A0A2C6Y414</accession>
<reference evidence="2 3" key="1">
    <citation type="submission" date="2017-10" db="EMBL/GenBank/DDBJ databases">
        <authorList>
            <person name="Banno H."/>
            <person name="Chua N.-H."/>
        </authorList>
    </citation>
    <scope>NUCLEOTIDE SEQUENCE [LARGE SCALE GENOMIC DNA]</scope>
    <source>
        <strain evidence="2 3">YW11</strain>
    </source>
</reference>